<dbReference type="Gramene" id="PNT64811">
    <property type="protein sequence ID" value="PNT64811"/>
    <property type="gene ID" value="BRADI_4g33425v3"/>
</dbReference>
<organism evidence="1">
    <name type="scientific">Brachypodium distachyon</name>
    <name type="common">Purple false brome</name>
    <name type="synonym">Trachynia distachya</name>
    <dbReference type="NCBI Taxonomy" id="15368"/>
    <lineage>
        <taxon>Eukaryota</taxon>
        <taxon>Viridiplantae</taxon>
        <taxon>Streptophyta</taxon>
        <taxon>Embryophyta</taxon>
        <taxon>Tracheophyta</taxon>
        <taxon>Spermatophyta</taxon>
        <taxon>Magnoliopsida</taxon>
        <taxon>Liliopsida</taxon>
        <taxon>Poales</taxon>
        <taxon>Poaceae</taxon>
        <taxon>BOP clade</taxon>
        <taxon>Pooideae</taxon>
        <taxon>Stipodae</taxon>
        <taxon>Brachypodieae</taxon>
        <taxon>Brachypodium</taxon>
    </lineage>
</organism>
<reference evidence="2" key="3">
    <citation type="submission" date="2018-08" db="UniProtKB">
        <authorList>
            <consortium name="EnsemblPlants"/>
        </authorList>
    </citation>
    <scope>IDENTIFICATION</scope>
    <source>
        <strain evidence="2">cv. Bd21</strain>
    </source>
</reference>
<dbReference type="EnsemblPlants" id="PNT64811">
    <property type="protein sequence ID" value="PNT64811"/>
    <property type="gene ID" value="BRADI_4g33425v3"/>
</dbReference>
<evidence type="ECO:0000313" key="3">
    <source>
        <dbReference type="Proteomes" id="UP000008810"/>
    </source>
</evidence>
<proteinExistence type="predicted"/>
<dbReference type="AlphaFoldDB" id="A0A2K2CS02"/>
<accession>A0A2K2CS02</accession>
<dbReference type="EMBL" id="CM000883">
    <property type="protein sequence ID" value="PNT64811.1"/>
    <property type="molecule type" value="Genomic_DNA"/>
</dbReference>
<dbReference type="InParanoid" id="A0A2K2CS02"/>
<name>A0A2K2CS02_BRADI</name>
<sequence length="69" mass="7801">MLCIAFYRHCSFELVYIIPQLNTLVQLQCLSLVLATSPTSSPLASLLHLFPLCTSYLRIELALHHSQVE</sequence>
<evidence type="ECO:0000313" key="1">
    <source>
        <dbReference type="EMBL" id="PNT64811.1"/>
    </source>
</evidence>
<protein>
    <submittedName>
        <fullName evidence="1 2">Uncharacterized protein</fullName>
    </submittedName>
</protein>
<keyword evidence="3" id="KW-1185">Reference proteome</keyword>
<evidence type="ECO:0000313" key="2">
    <source>
        <dbReference type="EnsemblPlants" id="PNT64811"/>
    </source>
</evidence>
<gene>
    <name evidence="1" type="ORF">BRADI_4g33425v3</name>
</gene>
<reference evidence="1" key="2">
    <citation type="submission" date="2017-06" db="EMBL/GenBank/DDBJ databases">
        <title>WGS assembly of Brachypodium distachyon.</title>
        <authorList>
            <consortium name="The International Brachypodium Initiative"/>
            <person name="Lucas S."/>
            <person name="Harmon-Smith M."/>
            <person name="Lail K."/>
            <person name="Tice H."/>
            <person name="Grimwood J."/>
            <person name="Bruce D."/>
            <person name="Barry K."/>
            <person name="Shu S."/>
            <person name="Lindquist E."/>
            <person name="Wang M."/>
            <person name="Pitluck S."/>
            <person name="Vogel J.P."/>
            <person name="Garvin D.F."/>
            <person name="Mockler T.C."/>
            <person name="Schmutz J."/>
            <person name="Rokhsar D."/>
            <person name="Bevan M.W."/>
        </authorList>
    </citation>
    <scope>NUCLEOTIDE SEQUENCE</scope>
    <source>
        <strain evidence="1">Bd21</strain>
    </source>
</reference>
<dbReference type="Proteomes" id="UP000008810">
    <property type="component" value="Chromosome 4"/>
</dbReference>
<reference evidence="1 2" key="1">
    <citation type="journal article" date="2010" name="Nature">
        <title>Genome sequencing and analysis of the model grass Brachypodium distachyon.</title>
        <authorList>
            <consortium name="International Brachypodium Initiative"/>
        </authorList>
    </citation>
    <scope>NUCLEOTIDE SEQUENCE [LARGE SCALE GENOMIC DNA]</scope>
    <source>
        <strain evidence="1 2">Bd21</strain>
    </source>
</reference>